<sequence length="255" mass="26799">MTNTLGAGLKLALFALLTTACAAMLALMISGATVAPAQVYRGLFTDATGLRPGDDVRVAGVRVGRVEEISLYGTQAEVAFSVRRSTPLPRGVVAAIRWRNLAGRRYLALTPGSDATGYLKPGERVATTRPALDVTALSHGFRPLLKAIRPEDGDTLSRQIVQVLQGEEGTVESLLGHISSVTGPLADREEVIGSVVDNLTVVLADIAGRDDAYGSLIDNLHALVKGLSAESEAIGDSPRTPEHLAGAAGPREDRR</sequence>
<dbReference type="NCBIfam" id="TIGR00996">
    <property type="entry name" value="Mtu_fam_mce"/>
    <property type="match status" value="1"/>
</dbReference>
<evidence type="ECO:0000256" key="2">
    <source>
        <dbReference type="SAM" id="SignalP"/>
    </source>
</evidence>
<evidence type="ECO:0000259" key="3">
    <source>
        <dbReference type="Pfam" id="PF02470"/>
    </source>
</evidence>
<accession>A0A7W5V443</accession>
<reference evidence="4 5" key="1">
    <citation type="submission" date="2020-08" db="EMBL/GenBank/DDBJ databases">
        <title>Sequencing the genomes of 1000 actinobacteria strains.</title>
        <authorList>
            <person name="Klenk H.-P."/>
        </authorList>
    </citation>
    <scope>NUCLEOTIDE SEQUENCE [LARGE SCALE GENOMIC DNA]</scope>
    <source>
        <strain evidence="4 5">DSM 44320</strain>
    </source>
</reference>
<comment type="caution">
    <text evidence="4">The sequence shown here is derived from an EMBL/GenBank/DDBJ whole genome shotgun (WGS) entry which is preliminary data.</text>
</comment>
<dbReference type="Pfam" id="PF02470">
    <property type="entry name" value="MlaD"/>
    <property type="match status" value="1"/>
</dbReference>
<feature type="domain" description="Mce/MlaD" evidence="3">
    <location>
        <begin position="38"/>
        <end position="112"/>
    </location>
</feature>
<dbReference type="EMBL" id="JACIBV010000001">
    <property type="protein sequence ID" value="MBB3728669.1"/>
    <property type="molecule type" value="Genomic_DNA"/>
</dbReference>
<dbReference type="GO" id="GO:0051701">
    <property type="term" value="P:biological process involved in interaction with host"/>
    <property type="evidence" value="ECO:0007669"/>
    <property type="project" value="TreeGrafter"/>
</dbReference>
<dbReference type="GO" id="GO:0005576">
    <property type="term" value="C:extracellular region"/>
    <property type="evidence" value="ECO:0007669"/>
    <property type="project" value="TreeGrafter"/>
</dbReference>
<protein>
    <submittedName>
        <fullName evidence="4">Phospholipid/cholesterol/gamma-HCH transport system substrate-binding protein</fullName>
    </submittedName>
</protein>
<evidence type="ECO:0000256" key="1">
    <source>
        <dbReference type="SAM" id="MobiDB-lite"/>
    </source>
</evidence>
<feature type="signal peptide" evidence="2">
    <location>
        <begin position="1"/>
        <end position="22"/>
    </location>
</feature>
<dbReference type="Proteomes" id="UP000579945">
    <property type="component" value="Unassembled WGS sequence"/>
</dbReference>
<dbReference type="InterPro" id="IPR005693">
    <property type="entry name" value="Mce"/>
</dbReference>
<dbReference type="PANTHER" id="PTHR33371">
    <property type="entry name" value="INTERMEMBRANE PHOSPHOLIPID TRANSPORT SYSTEM BINDING PROTEIN MLAD-RELATED"/>
    <property type="match status" value="1"/>
</dbReference>
<feature type="chain" id="PRO_5030711343" evidence="2">
    <location>
        <begin position="23"/>
        <end position="255"/>
    </location>
</feature>
<feature type="region of interest" description="Disordered" evidence="1">
    <location>
        <begin position="231"/>
        <end position="255"/>
    </location>
</feature>
<dbReference type="InterPro" id="IPR003399">
    <property type="entry name" value="Mce/MlaD"/>
</dbReference>
<dbReference type="AlphaFoldDB" id="A0A7W5V443"/>
<keyword evidence="5" id="KW-1185">Reference proteome</keyword>
<dbReference type="RefSeq" id="WP_183650917.1">
    <property type="nucleotide sequence ID" value="NZ_BAAAXX010000088.1"/>
</dbReference>
<keyword evidence="2" id="KW-0732">Signal</keyword>
<proteinExistence type="predicted"/>
<gene>
    <name evidence="4" type="ORF">FHR33_004529</name>
</gene>
<organism evidence="4 5">
    <name type="scientific">Nonomuraea dietziae</name>
    <dbReference type="NCBI Taxonomy" id="65515"/>
    <lineage>
        <taxon>Bacteria</taxon>
        <taxon>Bacillati</taxon>
        <taxon>Actinomycetota</taxon>
        <taxon>Actinomycetes</taxon>
        <taxon>Streptosporangiales</taxon>
        <taxon>Streptosporangiaceae</taxon>
        <taxon>Nonomuraea</taxon>
    </lineage>
</organism>
<evidence type="ECO:0000313" key="4">
    <source>
        <dbReference type="EMBL" id="MBB3728669.1"/>
    </source>
</evidence>
<evidence type="ECO:0000313" key="5">
    <source>
        <dbReference type="Proteomes" id="UP000579945"/>
    </source>
</evidence>
<dbReference type="GeneID" id="95390896"/>
<dbReference type="PANTHER" id="PTHR33371:SF17">
    <property type="entry name" value="MCE-FAMILY PROTEIN MCE1B"/>
    <property type="match status" value="1"/>
</dbReference>
<name>A0A7W5V443_9ACTN</name>
<dbReference type="InterPro" id="IPR052336">
    <property type="entry name" value="MlaD_Phospholipid_Transporter"/>
</dbReference>